<dbReference type="PROSITE" id="PS50837">
    <property type="entry name" value="NACHT"/>
    <property type="match status" value="1"/>
</dbReference>
<name>A0A816LH02_9BILA</name>
<evidence type="ECO:0000313" key="2">
    <source>
        <dbReference type="EMBL" id="CAF1952771.1"/>
    </source>
</evidence>
<gene>
    <name evidence="2" type="ORF">WKI299_LOCUS2452</name>
</gene>
<reference evidence="2" key="1">
    <citation type="submission" date="2021-02" db="EMBL/GenBank/DDBJ databases">
        <authorList>
            <person name="Nowell W R."/>
        </authorList>
    </citation>
    <scope>NUCLEOTIDE SEQUENCE</scope>
</reference>
<dbReference type="InterPro" id="IPR027417">
    <property type="entry name" value="P-loop_NTPase"/>
</dbReference>
<accession>A0A816LH02</accession>
<sequence>MASVATTSILTAIDRIIERAGEVKVCQDHTKLVTTSLIRLRSQFNDRLTVLDETHSQEDLAEILKPIDAIITCCMENEHLLNGMTYQDLESVLLRLHYRLAQYESNLADNCEIRVQILSNALQDQRLCLAKSSDETLRQTLDVIEQQTKKNMTEKHRYLREKYTKTVESYLRACIELYQWESIPALTSDIIIKIANLFYQVSSSEQMILEKEWRSYKFPIKQTFVRFKADQLTPFERNGLRQLLAENEDKFKETWERLVSVSYAIYAAENDRCSEENNANKEQFIQNKRWSIILGEPGSGKTIFIRWLVYHLAQTLLNEQYSTNYGPLRMPILICIDEFAESMKEESSLTLFDYIGKHKWMGKPITDDSSISLDDLSCTLQDYIQQGQALIIFDGLDEIFASDQRSKIINSIENFVDTYVRTPIDYSSFGNVYLSKLFDDPSRSGGNQLIVTSRIASDHTTPIDYSSFGNAYLSKLFDDPSRSGGNQLIVTSRIIRLVLLVIIQ</sequence>
<dbReference type="Proteomes" id="UP000663856">
    <property type="component" value="Unassembled WGS sequence"/>
</dbReference>
<evidence type="ECO:0000259" key="1">
    <source>
        <dbReference type="PROSITE" id="PS50837"/>
    </source>
</evidence>
<feature type="domain" description="NACHT" evidence="1">
    <location>
        <begin position="289"/>
        <end position="454"/>
    </location>
</feature>
<dbReference type="Gene3D" id="3.40.50.300">
    <property type="entry name" value="P-loop containing nucleotide triphosphate hydrolases"/>
    <property type="match status" value="1"/>
</dbReference>
<dbReference type="SUPFAM" id="SSF52540">
    <property type="entry name" value="P-loop containing nucleoside triphosphate hydrolases"/>
    <property type="match status" value="1"/>
</dbReference>
<evidence type="ECO:0000313" key="3">
    <source>
        <dbReference type="Proteomes" id="UP000663856"/>
    </source>
</evidence>
<dbReference type="EMBL" id="CAJNRF010000258">
    <property type="protein sequence ID" value="CAF1952771.1"/>
    <property type="molecule type" value="Genomic_DNA"/>
</dbReference>
<proteinExistence type="predicted"/>
<protein>
    <recommendedName>
        <fullName evidence="1">NACHT domain-containing protein</fullName>
    </recommendedName>
</protein>
<comment type="caution">
    <text evidence="2">The sequence shown here is derived from an EMBL/GenBank/DDBJ whole genome shotgun (WGS) entry which is preliminary data.</text>
</comment>
<dbReference type="AlphaFoldDB" id="A0A816LH02"/>
<dbReference type="Pfam" id="PF05729">
    <property type="entry name" value="NACHT"/>
    <property type="match status" value="1"/>
</dbReference>
<organism evidence="2 3">
    <name type="scientific">Rotaria magnacalcarata</name>
    <dbReference type="NCBI Taxonomy" id="392030"/>
    <lineage>
        <taxon>Eukaryota</taxon>
        <taxon>Metazoa</taxon>
        <taxon>Spiralia</taxon>
        <taxon>Gnathifera</taxon>
        <taxon>Rotifera</taxon>
        <taxon>Eurotatoria</taxon>
        <taxon>Bdelloidea</taxon>
        <taxon>Philodinida</taxon>
        <taxon>Philodinidae</taxon>
        <taxon>Rotaria</taxon>
    </lineage>
</organism>
<dbReference type="InterPro" id="IPR007111">
    <property type="entry name" value="NACHT_NTPase"/>
</dbReference>